<proteinExistence type="predicted"/>
<organism evidence="2">
    <name type="scientific">marine metagenome</name>
    <dbReference type="NCBI Taxonomy" id="408172"/>
    <lineage>
        <taxon>unclassified sequences</taxon>
        <taxon>metagenomes</taxon>
        <taxon>ecological metagenomes</taxon>
    </lineage>
</organism>
<dbReference type="PANTHER" id="PTHR40690">
    <property type="entry name" value="GLL3100 PROTEIN"/>
    <property type="match status" value="1"/>
</dbReference>
<reference evidence="2" key="1">
    <citation type="submission" date="2018-05" db="EMBL/GenBank/DDBJ databases">
        <authorList>
            <person name="Lanie J.A."/>
            <person name="Ng W.-L."/>
            <person name="Kazmierczak K.M."/>
            <person name="Andrzejewski T.M."/>
            <person name="Davidsen T.M."/>
            <person name="Wayne K.J."/>
            <person name="Tettelin H."/>
            <person name="Glass J.I."/>
            <person name="Rusch D."/>
            <person name="Podicherti R."/>
            <person name="Tsui H.-C.T."/>
            <person name="Winkler M.E."/>
        </authorList>
    </citation>
    <scope>NUCLEOTIDE SEQUENCE</scope>
</reference>
<dbReference type="EMBL" id="UINC01228135">
    <property type="protein sequence ID" value="SVE59323.1"/>
    <property type="molecule type" value="Genomic_DNA"/>
</dbReference>
<protein>
    <recommendedName>
        <fullName evidence="1">D-glutamate N-acetyltransferase-like N-terminal domain-containing protein</fullName>
    </recommendedName>
</protein>
<sequence length="156" mass="15979">MSNPAEAKTATGLLRYRGEEVVAVYDSACAGRTAGEVLGVGGAIPFVDSLDGLEADTLVMGIATAGGELPGSWRAIISDALGGGMKILNGLHTFIADDPELASLAAEHGGELIDVRRPPADLVVSSNEACNTTCFRVHTVGHDCGVGKMLTALELT</sequence>
<dbReference type="AlphaFoldDB" id="A0A383ESA4"/>
<dbReference type="PANTHER" id="PTHR40690:SF1">
    <property type="entry name" value="DUF1611 DOMAIN-CONTAINING PROTEIN"/>
    <property type="match status" value="1"/>
</dbReference>
<evidence type="ECO:0000259" key="1">
    <source>
        <dbReference type="Pfam" id="PF17396"/>
    </source>
</evidence>
<dbReference type="SUPFAM" id="SSF52540">
    <property type="entry name" value="P-loop containing nucleoside triphosphate hydrolases"/>
    <property type="match status" value="1"/>
</dbReference>
<dbReference type="Gene3D" id="3.40.50.300">
    <property type="entry name" value="P-loop containing nucleotide triphosphate hydrolases"/>
    <property type="match status" value="1"/>
</dbReference>
<feature type="non-terminal residue" evidence="2">
    <location>
        <position position="156"/>
    </location>
</feature>
<name>A0A383ESA4_9ZZZZ</name>
<dbReference type="Gene3D" id="3.40.50.720">
    <property type="entry name" value="NAD(P)-binding Rossmann-like Domain"/>
    <property type="match status" value="1"/>
</dbReference>
<gene>
    <name evidence="2" type="ORF">METZ01_LOCUS512177</name>
</gene>
<dbReference type="InterPro" id="IPR027417">
    <property type="entry name" value="P-loop_NTPase"/>
</dbReference>
<evidence type="ECO:0000313" key="2">
    <source>
        <dbReference type="EMBL" id="SVE59323.1"/>
    </source>
</evidence>
<dbReference type="Pfam" id="PF17396">
    <property type="entry name" value="DUF1611_N"/>
    <property type="match status" value="1"/>
</dbReference>
<dbReference type="InterPro" id="IPR011669">
    <property type="entry name" value="DgcN-like"/>
</dbReference>
<dbReference type="InterPro" id="IPR035402">
    <property type="entry name" value="DgcN-like_N"/>
</dbReference>
<feature type="domain" description="D-glutamate N-acetyltransferase-like N-terminal" evidence="1">
    <location>
        <begin position="28"/>
        <end position="118"/>
    </location>
</feature>
<accession>A0A383ESA4</accession>